<gene>
    <name evidence="4" type="ORF">PACLA_8A029019</name>
</gene>
<dbReference type="InterPro" id="IPR001841">
    <property type="entry name" value="Znf_RING"/>
</dbReference>
<comment type="caution">
    <text evidence="4">The sequence shown here is derived from an EMBL/GenBank/DDBJ whole genome shotgun (WGS) entry which is preliminary data.</text>
</comment>
<keyword evidence="2" id="KW-0862">Zinc</keyword>
<keyword evidence="5" id="KW-1185">Reference proteome</keyword>
<reference evidence="4" key="1">
    <citation type="submission" date="2020-04" db="EMBL/GenBank/DDBJ databases">
        <authorList>
            <person name="Alioto T."/>
            <person name="Alioto T."/>
            <person name="Gomez Garrido J."/>
        </authorList>
    </citation>
    <scope>NUCLEOTIDE SEQUENCE</scope>
    <source>
        <strain evidence="4">A484AB</strain>
    </source>
</reference>
<feature type="compositionally biased region" description="Acidic residues" evidence="3">
    <location>
        <begin position="582"/>
        <end position="593"/>
    </location>
</feature>
<dbReference type="InterPro" id="IPR018228">
    <property type="entry name" value="DNase_TatD-rel_CS"/>
</dbReference>
<dbReference type="OrthoDB" id="5985688at2759"/>
<evidence type="ECO:0000256" key="2">
    <source>
        <dbReference type="ARBA" id="ARBA00022833"/>
    </source>
</evidence>
<dbReference type="PROSITE" id="PS01137">
    <property type="entry name" value="TATD_1"/>
    <property type="match status" value="1"/>
</dbReference>
<feature type="region of interest" description="Disordered" evidence="3">
    <location>
        <begin position="565"/>
        <end position="598"/>
    </location>
</feature>
<evidence type="ECO:0000256" key="3">
    <source>
        <dbReference type="SAM" id="MobiDB-lite"/>
    </source>
</evidence>
<keyword evidence="1" id="KW-0479">Metal-binding</keyword>
<evidence type="ECO:0000313" key="4">
    <source>
        <dbReference type="EMBL" id="CAB4036809.1"/>
    </source>
</evidence>
<evidence type="ECO:0000313" key="5">
    <source>
        <dbReference type="Proteomes" id="UP001152795"/>
    </source>
</evidence>
<dbReference type="PROSITE" id="PS50089">
    <property type="entry name" value="ZF_RING_2"/>
    <property type="match status" value="1"/>
</dbReference>
<dbReference type="Proteomes" id="UP001152795">
    <property type="component" value="Unassembled WGS sequence"/>
</dbReference>
<evidence type="ECO:0000256" key="1">
    <source>
        <dbReference type="ARBA" id="ARBA00022771"/>
    </source>
</evidence>
<protein>
    <submittedName>
        <fullName evidence="4">Uncharacterized protein</fullName>
    </submittedName>
</protein>
<dbReference type="EMBL" id="CACRXK020022435">
    <property type="protein sequence ID" value="CAB4036809.1"/>
    <property type="molecule type" value="Genomic_DNA"/>
</dbReference>
<dbReference type="GO" id="GO:0008270">
    <property type="term" value="F:zinc ion binding"/>
    <property type="evidence" value="ECO:0007669"/>
    <property type="project" value="UniProtKB-KW"/>
</dbReference>
<organism evidence="4 5">
    <name type="scientific">Paramuricea clavata</name>
    <name type="common">Red gorgonian</name>
    <name type="synonym">Violescent sea-whip</name>
    <dbReference type="NCBI Taxonomy" id="317549"/>
    <lineage>
        <taxon>Eukaryota</taxon>
        <taxon>Metazoa</taxon>
        <taxon>Cnidaria</taxon>
        <taxon>Anthozoa</taxon>
        <taxon>Octocorallia</taxon>
        <taxon>Malacalcyonacea</taxon>
        <taxon>Plexauridae</taxon>
        <taxon>Paramuricea</taxon>
    </lineage>
</organism>
<keyword evidence="1" id="KW-0863">Zinc-finger</keyword>
<name>A0A7D9LPS1_PARCT</name>
<accession>A0A7D9LPS1</accession>
<sequence>MTNVISALDDAIKNRKLLLLMIDDYTTIHSTRRPKGLKTSQANNMCTIIFKVFPEIKAITRPPPQFLHSRDGIKPHDLANEICSEKQMVKLSCTFASCMPELTTSFFDPLLERKRLETHDYGASTDVSYMRKFKNVFLVDFFMQPLKSKSNYMEALTRVFNLDKLREYLSKFVVLFPGDHPSQFFPRQIVYGILSEYLMNITLNMPVTQEELLSLVPLIGPLHIDLNADEDLVLNYHPFIKSLYESLFPNRILAVKPKPWRIQFILEILYGGWTLIRRSVKAVFHKCKDLQYGTLINFLDNYCPTVLCSYNILFKTNNFSDYYDSIIRMWVMMYCFRRHHYRKSLLIWLFLVKYWEGNAFCSDIFNVFKNNLNIIDESVVEYVHSVIRRHTTDGASEKTLSDTMKAIFGCGPRQENFRNTFTPERNYVFSRVQLKYLHTRVAKILVSIFSKICSSPGESYSLPRSKGQALDCTMYILPTLFGEKPVKSYMLPLGFQCDKKPDVNSRCDYICVAPEDAEWQIFEGCWHSFHKECLKDLAYCPICSNHLNNVILSLSVAANTSFVNGGSGDDNENDNEQVSGSDTDDDSDDEMEYDNLGVSTNESNIENMLNTINLSIMQLRPESPTNSSCLSVDNNSECDDRGSTLLANVEPPKRSPHCSTCHHTRQGHGKGSANAKCPMCPNNLCSAHGRRKPCTCIWHISQQNPIETIIPYSIVKFNNVSHVKEYILSFCQSNIDSQALGSNACTIIAVLIAINFLSDTAWFSQHNLLATLDSTFLAYCYQLFTEGNQMYDNLDESQLNYCAPEIIEHPELGLAEVAERVEEYQFNNFVDFLLELQMLSLARVKLAFVLIFSPDKSMTLLLNELGESMLIDSHSHLDTGAIIATASDNQLHYMVNYIQEMILRDWGPTVQPPFDVTIVKLK</sequence>
<proteinExistence type="predicted"/>
<dbReference type="AlphaFoldDB" id="A0A7D9LPS1"/>